<dbReference type="EMBL" id="MVGT01003244">
    <property type="protein sequence ID" value="OVA04832.1"/>
    <property type="molecule type" value="Genomic_DNA"/>
</dbReference>
<dbReference type="SUPFAM" id="SSF81383">
    <property type="entry name" value="F-box domain"/>
    <property type="match status" value="1"/>
</dbReference>
<proteinExistence type="predicted"/>
<gene>
    <name evidence="2" type="ORF">BVC80_8659g12</name>
</gene>
<dbReference type="Pfam" id="PF24750">
    <property type="entry name" value="b-prop_At3g26010-like"/>
    <property type="match status" value="1"/>
</dbReference>
<dbReference type="OrthoDB" id="913805at2759"/>
<evidence type="ECO:0000313" key="3">
    <source>
        <dbReference type="Proteomes" id="UP000195402"/>
    </source>
</evidence>
<organism evidence="2 3">
    <name type="scientific">Macleaya cordata</name>
    <name type="common">Five-seeded plume-poppy</name>
    <name type="synonym">Bocconia cordata</name>
    <dbReference type="NCBI Taxonomy" id="56857"/>
    <lineage>
        <taxon>Eukaryota</taxon>
        <taxon>Viridiplantae</taxon>
        <taxon>Streptophyta</taxon>
        <taxon>Embryophyta</taxon>
        <taxon>Tracheophyta</taxon>
        <taxon>Spermatophyta</taxon>
        <taxon>Magnoliopsida</taxon>
        <taxon>Ranunculales</taxon>
        <taxon>Papaveraceae</taxon>
        <taxon>Papaveroideae</taxon>
        <taxon>Macleaya</taxon>
    </lineage>
</organism>
<accession>A0A200Q2Y8</accession>
<dbReference type="CDD" id="cd22157">
    <property type="entry name" value="F-box_AtFBW1-like"/>
    <property type="match status" value="1"/>
</dbReference>
<dbReference type="InterPro" id="IPR036047">
    <property type="entry name" value="F-box-like_dom_sf"/>
</dbReference>
<feature type="domain" description="F-box" evidence="1">
    <location>
        <begin position="42"/>
        <end position="87"/>
    </location>
</feature>
<sequence>MEEAMDGKQGSSSSSTVKMMVDSSTLHQMFEYITLHKDDYFFTNNNTLPEEVWFEILVRLPVKSIFKFRSVSKQWLSIVSNPLFKTRRLNICSSSSSSSTTIRPPLSSTFFFYFDVLSHQRDSGDLPTPPDFDVIQSISIKQEEDQRSAHNNNNNNNHDKYPFTFIESSTRIHKKGTYYLSASSNGLILLSDKKNYAKYYLVCNPLNKEWCILPLPGEVLLGENFKQGLICEESSSSSQSSSANSSSSSSTVYKVVLIHLASSTVSDFDIEVFSSDTGEWNYYKVSCPQEIEMCNSLLNSNNVVTVNGVLYWFEKRSRIIAYDLNKSKNNGTTDGGQCRLIDLPNERLKEKSYCRRLLGESEGLLCYCQTYSRVEDTLSVWVLEEEEKKEEGSFIGYNWRLFHKIEWKDMIPENKFEAWFIHQVTHAICNLSMMPLALDPADRNIVLLGSIICVVSYNIRTRRLKVIHKVPHHYSRITRTWKYWHYNVFPYLLPPWPTPVPLPPKP</sequence>
<name>A0A200Q2Y8_MACCD</name>
<evidence type="ECO:0000313" key="2">
    <source>
        <dbReference type="EMBL" id="OVA04832.1"/>
    </source>
</evidence>
<dbReference type="STRING" id="56857.A0A200Q2Y8"/>
<reference evidence="2 3" key="1">
    <citation type="journal article" date="2017" name="Mol. Plant">
        <title>The Genome of Medicinal Plant Macleaya cordata Provides New Insights into Benzylisoquinoline Alkaloids Metabolism.</title>
        <authorList>
            <person name="Liu X."/>
            <person name="Liu Y."/>
            <person name="Huang P."/>
            <person name="Ma Y."/>
            <person name="Qing Z."/>
            <person name="Tang Q."/>
            <person name="Cao H."/>
            <person name="Cheng P."/>
            <person name="Zheng Y."/>
            <person name="Yuan Z."/>
            <person name="Zhou Y."/>
            <person name="Liu J."/>
            <person name="Tang Z."/>
            <person name="Zhuo Y."/>
            <person name="Zhang Y."/>
            <person name="Yu L."/>
            <person name="Huang J."/>
            <person name="Yang P."/>
            <person name="Peng Q."/>
            <person name="Zhang J."/>
            <person name="Jiang W."/>
            <person name="Zhang Z."/>
            <person name="Lin K."/>
            <person name="Ro D.K."/>
            <person name="Chen X."/>
            <person name="Xiong X."/>
            <person name="Shang Y."/>
            <person name="Huang S."/>
            <person name="Zeng J."/>
        </authorList>
    </citation>
    <scope>NUCLEOTIDE SEQUENCE [LARGE SCALE GENOMIC DNA]</scope>
    <source>
        <strain evidence="3">cv. BLH2017</strain>
        <tissue evidence="2">Root</tissue>
    </source>
</reference>
<dbReference type="InterPro" id="IPR001810">
    <property type="entry name" value="F-box_dom"/>
</dbReference>
<dbReference type="InterPro" id="IPR055290">
    <property type="entry name" value="At3g26010-like"/>
</dbReference>
<dbReference type="PANTHER" id="PTHR35546">
    <property type="entry name" value="F-BOX PROTEIN INTERACTION DOMAIN PROTEIN-RELATED"/>
    <property type="match status" value="1"/>
</dbReference>
<dbReference type="InterPro" id="IPR056592">
    <property type="entry name" value="Beta-prop_At3g26010-like"/>
</dbReference>
<protein>
    <submittedName>
        <fullName evidence="2">F-box domain</fullName>
    </submittedName>
</protein>
<evidence type="ECO:0000259" key="1">
    <source>
        <dbReference type="PROSITE" id="PS50181"/>
    </source>
</evidence>
<comment type="caution">
    <text evidence="2">The sequence shown here is derived from an EMBL/GenBank/DDBJ whole genome shotgun (WGS) entry which is preliminary data.</text>
</comment>
<keyword evidence="3" id="KW-1185">Reference proteome</keyword>
<dbReference type="Pfam" id="PF00646">
    <property type="entry name" value="F-box"/>
    <property type="match status" value="1"/>
</dbReference>
<dbReference type="AlphaFoldDB" id="A0A200Q2Y8"/>
<dbReference type="Gene3D" id="1.20.1280.50">
    <property type="match status" value="1"/>
</dbReference>
<dbReference type="SMART" id="SM00256">
    <property type="entry name" value="FBOX"/>
    <property type="match status" value="1"/>
</dbReference>
<dbReference type="Proteomes" id="UP000195402">
    <property type="component" value="Unassembled WGS sequence"/>
</dbReference>
<dbReference type="InParanoid" id="A0A200Q2Y8"/>
<dbReference type="FunCoup" id="A0A200Q2Y8">
    <property type="interactions" value="396"/>
</dbReference>
<dbReference type="PROSITE" id="PS50181">
    <property type="entry name" value="FBOX"/>
    <property type="match status" value="1"/>
</dbReference>
<dbReference type="PANTHER" id="PTHR35546:SF130">
    <property type="entry name" value="EXPRESSED PROTEIN"/>
    <property type="match status" value="1"/>
</dbReference>